<dbReference type="EMBL" id="CP121472">
    <property type="protein sequence ID" value="WPL18282.1"/>
    <property type="molecule type" value="Genomic_DNA"/>
</dbReference>
<gene>
    <name evidence="1" type="ORF">Thiowin_03348</name>
</gene>
<accession>A0ABZ0SDV1</accession>
<sequence length="283" mass="32915">MRNVGITNLENWFRSVFGDSFTEIYFLPYNKKIWGIDPKEMNSDWVSGKLPIPDRNSFIEGLFNDVRDNMVHFFYYPKNVLKDNLMLRLADSCRINYNYRVSRLKKSKNKYIVNGQKNFDSVIITSPLNISICFFDNAPVDVLKAASLLKNNKITNVLWRTSGADATWTYFPKPSTIFHRHIHIGNFLRPNKNLTITESLGEVSYEKLIEEGARFDYLLEPLAYNVSEYAYVLQDGNKTSSVKLVRDYIESAGVHLCGRFAEWEYYNMDLCIERAIELAAKFN</sequence>
<dbReference type="InterPro" id="IPR036188">
    <property type="entry name" value="FAD/NAD-bd_sf"/>
</dbReference>
<dbReference type="Gene3D" id="3.50.50.60">
    <property type="entry name" value="FAD/NAD(P)-binding domain"/>
    <property type="match status" value="1"/>
</dbReference>
<dbReference type="PANTHER" id="PTHR21197">
    <property type="entry name" value="UDP-GALACTOPYRANOSE MUTASE"/>
    <property type="match status" value="1"/>
</dbReference>
<dbReference type="PANTHER" id="PTHR21197:SF0">
    <property type="entry name" value="UDP-GALACTOPYRANOSE MUTASE"/>
    <property type="match status" value="1"/>
</dbReference>
<name>A0ABZ0SDV1_9GAMM</name>
<proteinExistence type="predicted"/>
<evidence type="ECO:0000313" key="1">
    <source>
        <dbReference type="EMBL" id="WPL18282.1"/>
    </source>
</evidence>
<organism evidence="1 2">
    <name type="scientific">Thiorhodovibrio winogradskyi</name>
    <dbReference type="NCBI Taxonomy" id="77007"/>
    <lineage>
        <taxon>Bacteria</taxon>
        <taxon>Pseudomonadati</taxon>
        <taxon>Pseudomonadota</taxon>
        <taxon>Gammaproteobacteria</taxon>
        <taxon>Chromatiales</taxon>
        <taxon>Chromatiaceae</taxon>
        <taxon>Thiorhodovibrio</taxon>
    </lineage>
</organism>
<protein>
    <submittedName>
        <fullName evidence="1">UDP-galactopyranose mutase</fullName>
    </submittedName>
</protein>
<evidence type="ECO:0000313" key="2">
    <source>
        <dbReference type="Proteomes" id="UP001432180"/>
    </source>
</evidence>
<reference evidence="1 2" key="1">
    <citation type="journal article" date="2023" name="Microorganisms">
        <title>Thiorhodovibrio frisius and Trv. litoralis spp. nov., Two Novel Members from a Clade of Fastidious Purple Sulfur Bacteria That Exhibit Unique Red-Shifted Light-Harvesting Capabilities.</title>
        <authorList>
            <person name="Methner A."/>
            <person name="Kuzyk S.B."/>
            <person name="Petersen J."/>
            <person name="Bauer S."/>
            <person name="Brinkmann H."/>
            <person name="Sichau K."/>
            <person name="Wanner G."/>
            <person name="Wolf J."/>
            <person name="Neumann-Schaal M."/>
            <person name="Henke P."/>
            <person name="Tank M."/>
            <person name="Sproer C."/>
            <person name="Bunk B."/>
            <person name="Overmann J."/>
        </authorList>
    </citation>
    <scope>NUCLEOTIDE SEQUENCE [LARGE SCALE GENOMIC DNA]</scope>
    <source>
        <strain evidence="1 2">DSM 6702</strain>
    </source>
</reference>
<dbReference type="Proteomes" id="UP001432180">
    <property type="component" value="Chromosome"/>
</dbReference>
<dbReference type="SUPFAM" id="SSF51971">
    <property type="entry name" value="Nucleotide-binding domain"/>
    <property type="match status" value="1"/>
</dbReference>
<keyword evidence="2" id="KW-1185">Reference proteome</keyword>